<gene>
    <name evidence="12" type="ORF">MVEN_00528100</name>
</gene>
<evidence type="ECO:0000256" key="5">
    <source>
        <dbReference type="ARBA" id="ARBA00023065"/>
    </source>
</evidence>
<dbReference type="GO" id="GO:0005769">
    <property type="term" value="C:early endosome"/>
    <property type="evidence" value="ECO:0007669"/>
    <property type="project" value="TreeGrafter"/>
</dbReference>
<dbReference type="PANTHER" id="PTHR45711">
    <property type="entry name" value="CHLORIDE CHANNEL PROTEIN"/>
    <property type="match status" value="1"/>
</dbReference>
<dbReference type="InterPro" id="IPR014743">
    <property type="entry name" value="Cl-channel_core"/>
</dbReference>
<sequence>MDAFAPTTTTWRRQRLTRISSNSTLHPTSPPDTESSNLRLPENGRSYGTLPARSPSSSRRKVPPISLPYSPLSSPGPGENPTPPTLRSPSISGFRDLAYSRLSSQRPISAYDTPPHEIPADDTELDARINGVRVWYSSFTSIDWLHDAIKDSVRFSRLRKRKTLRARARLFFDKSMGWFIVTIVGFLTAVVAFLVVRGEQWLFDLKEGYCRDTWWKARRFCCPSEDLVEECPAWQTWSELLLRKGAFGGNFIEYISYSLIAHSILGLPLHNRMCSHPVSYQFHDLFPLAKNQVFSHLVLRMVQNLQVSLSGRSCTMQREVAYRKSKPFFPASFVIHGYLGGRTLFTKSVGLALSVASGLSLGKEGPFVHLASCIGNIVSRFTAKYENNEAKRREILSAACAAGVAVSFGAPIGGTLFSLEEVSYYFPPKVMWRRYMLWLRSHVCIQIFDSFFCAMIAAITLKILDPFGTGKIVLFQVTYDKDWHAFELLPFLLLGIFGGVYGAYFSKLNIRWSRDVRRKTWLKSHPIAEVILITLITAALCFLNTYTRMGGSELVYNLFAECRTGSGNTHSGLCVVDPGTFSHVWPVVRAIAIAMIVKGSLTVVTFGIKVPSGIFIPTLGVGACAGRILGIGMQWMQHRNPEARMFRACGGDLDCIIPGLYAMVGAAATLSGVTRTTISLSVIMFELTDSMTYTTDLLPLYMLSILVAKTLADALEPKGIYDLVIELNQLPYLDSKHEYLWGSLQINDVTVRDVEVIRLGDRNTVRSLTDQLQALLATGNDDGGFPILRRDGDNHHDNWRMVGYIGANELEHALSIVADDPDDEVQFHAELSHQGGFASASFSSLLESGQPDVDPFDFSIYMDQAPLTLQSNSPLEMVHQYFTKLGARYVVVTDTDGLYEGVIDKKTWLAFLSELEEK</sequence>
<dbReference type="CDD" id="cd03684">
    <property type="entry name" value="ClC_3_like"/>
    <property type="match status" value="1"/>
</dbReference>
<dbReference type="Gene3D" id="1.10.3080.10">
    <property type="entry name" value="Clc chloride channel"/>
    <property type="match status" value="1"/>
</dbReference>
<proteinExistence type="inferred from homology"/>
<dbReference type="InterPro" id="IPR046342">
    <property type="entry name" value="CBS_dom_sf"/>
</dbReference>
<feature type="transmembrane region" description="Helical" evidence="9">
    <location>
        <begin position="526"/>
        <end position="546"/>
    </location>
</feature>
<evidence type="ECO:0000313" key="13">
    <source>
        <dbReference type="Proteomes" id="UP000620124"/>
    </source>
</evidence>
<feature type="transmembrane region" description="Helical" evidence="9">
    <location>
        <begin position="485"/>
        <end position="506"/>
    </location>
</feature>
<evidence type="ECO:0000256" key="4">
    <source>
        <dbReference type="ARBA" id="ARBA00022989"/>
    </source>
</evidence>
<comment type="caution">
    <text evidence="12">The sequence shown here is derived from an EMBL/GenBank/DDBJ whole genome shotgun (WGS) entry which is preliminary data.</text>
</comment>
<dbReference type="AlphaFoldDB" id="A0A8H6YP72"/>
<feature type="region of interest" description="Disordered" evidence="10">
    <location>
        <begin position="1"/>
        <end position="90"/>
    </location>
</feature>
<feature type="transmembrane region" description="Helical" evidence="9">
    <location>
        <begin position="614"/>
        <end position="636"/>
    </location>
</feature>
<comment type="similarity">
    <text evidence="9">Belongs to the chloride channel (TC 2.A.49) family.</text>
</comment>
<dbReference type="InterPro" id="IPR000644">
    <property type="entry name" value="CBS_dom"/>
</dbReference>
<reference evidence="12" key="1">
    <citation type="submission" date="2020-05" db="EMBL/GenBank/DDBJ databases">
        <title>Mycena genomes resolve the evolution of fungal bioluminescence.</title>
        <authorList>
            <person name="Tsai I.J."/>
        </authorList>
    </citation>
    <scope>NUCLEOTIDE SEQUENCE</scope>
    <source>
        <strain evidence="12">CCC161011</strain>
    </source>
</reference>
<organism evidence="12 13">
    <name type="scientific">Mycena venus</name>
    <dbReference type="NCBI Taxonomy" id="2733690"/>
    <lineage>
        <taxon>Eukaryota</taxon>
        <taxon>Fungi</taxon>
        <taxon>Dikarya</taxon>
        <taxon>Basidiomycota</taxon>
        <taxon>Agaricomycotina</taxon>
        <taxon>Agaricomycetes</taxon>
        <taxon>Agaricomycetidae</taxon>
        <taxon>Agaricales</taxon>
        <taxon>Marasmiineae</taxon>
        <taxon>Mycenaceae</taxon>
        <taxon>Mycena</taxon>
    </lineage>
</organism>
<dbReference type="OrthoDB" id="431497at2759"/>
<comment type="caution">
    <text evidence="9">Lacks conserved residue(s) required for the propagation of feature annotation.</text>
</comment>
<keyword evidence="13" id="KW-1185">Reference proteome</keyword>
<feature type="compositionally biased region" description="Polar residues" evidence="10">
    <location>
        <begin position="19"/>
        <end position="38"/>
    </location>
</feature>
<evidence type="ECO:0000259" key="11">
    <source>
        <dbReference type="PROSITE" id="PS51371"/>
    </source>
</evidence>
<accession>A0A8H6YP72</accession>
<keyword evidence="3 9" id="KW-0812">Transmembrane</keyword>
<keyword evidence="8" id="KW-0129">CBS domain</keyword>
<keyword evidence="6 9" id="KW-0472">Membrane</keyword>
<dbReference type="GO" id="GO:0005886">
    <property type="term" value="C:plasma membrane"/>
    <property type="evidence" value="ECO:0007669"/>
    <property type="project" value="TreeGrafter"/>
</dbReference>
<dbReference type="SUPFAM" id="SSF54631">
    <property type="entry name" value="CBS-domain pair"/>
    <property type="match status" value="1"/>
</dbReference>
<feature type="transmembrane region" description="Helical" evidence="9">
    <location>
        <begin position="437"/>
        <end position="464"/>
    </location>
</feature>
<feature type="transmembrane region" description="Helical" evidence="9">
    <location>
        <begin position="176"/>
        <end position="196"/>
    </location>
</feature>
<dbReference type="PROSITE" id="PS51371">
    <property type="entry name" value="CBS"/>
    <property type="match status" value="1"/>
</dbReference>
<dbReference type="SUPFAM" id="SSF81340">
    <property type="entry name" value="Clc chloride channel"/>
    <property type="match status" value="1"/>
</dbReference>
<keyword evidence="4 9" id="KW-1133">Transmembrane helix</keyword>
<feature type="compositionally biased region" description="Low complexity" evidence="10">
    <location>
        <begin position="53"/>
        <end position="77"/>
    </location>
</feature>
<comment type="subcellular location">
    <subcellularLocation>
        <location evidence="1 9">Membrane</location>
        <topology evidence="1 9">Multi-pass membrane protein</topology>
    </subcellularLocation>
</comment>
<evidence type="ECO:0000256" key="1">
    <source>
        <dbReference type="ARBA" id="ARBA00004141"/>
    </source>
</evidence>
<protein>
    <recommendedName>
        <fullName evidence="9">Chloride channel protein</fullName>
    </recommendedName>
</protein>
<evidence type="ECO:0000256" key="3">
    <source>
        <dbReference type="ARBA" id="ARBA00022692"/>
    </source>
</evidence>
<evidence type="ECO:0000256" key="8">
    <source>
        <dbReference type="PROSITE-ProRule" id="PRU00703"/>
    </source>
</evidence>
<evidence type="ECO:0000256" key="7">
    <source>
        <dbReference type="ARBA" id="ARBA00023214"/>
    </source>
</evidence>
<name>A0A8H6YP72_9AGAR</name>
<dbReference type="EMBL" id="JACAZI010000004">
    <property type="protein sequence ID" value="KAF7361836.1"/>
    <property type="molecule type" value="Genomic_DNA"/>
</dbReference>
<keyword evidence="5 9" id="KW-0406">Ion transport</keyword>
<feature type="transmembrane region" description="Helical" evidence="9">
    <location>
        <begin position="587"/>
        <end position="608"/>
    </location>
</feature>
<evidence type="ECO:0000256" key="6">
    <source>
        <dbReference type="ARBA" id="ARBA00023136"/>
    </source>
</evidence>
<keyword evidence="2 9" id="KW-0813">Transport</keyword>
<dbReference type="Proteomes" id="UP000620124">
    <property type="component" value="Unassembled WGS sequence"/>
</dbReference>
<dbReference type="PRINTS" id="PR00762">
    <property type="entry name" value="CLCHANNEL"/>
</dbReference>
<evidence type="ECO:0000313" key="12">
    <source>
        <dbReference type="EMBL" id="KAF7361836.1"/>
    </source>
</evidence>
<dbReference type="InterPro" id="IPR001807">
    <property type="entry name" value="ClC"/>
</dbReference>
<evidence type="ECO:0000256" key="10">
    <source>
        <dbReference type="SAM" id="MobiDB-lite"/>
    </source>
</evidence>
<dbReference type="GO" id="GO:0005794">
    <property type="term" value="C:Golgi apparatus"/>
    <property type="evidence" value="ECO:0007669"/>
    <property type="project" value="TreeGrafter"/>
</dbReference>
<keyword evidence="7 9" id="KW-0868">Chloride</keyword>
<dbReference type="GO" id="GO:0005247">
    <property type="term" value="F:voltage-gated chloride channel activity"/>
    <property type="evidence" value="ECO:0007669"/>
    <property type="project" value="TreeGrafter"/>
</dbReference>
<evidence type="ECO:0000256" key="2">
    <source>
        <dbReference type="ARBA" id="ARBA00022448"/>
    </source>
</evidence>
<dbReference type="PANTHER" id="PTHR45711:SF6">
    <property type="entry name" value="CHLORIDE CHANNEL PROTEIN"/>
    <property type="match status" value="1"/>
</dbReference>
<evidence type="ECO:0000256" key="9">
    <source>
        <dbReference type="RuleBase" id="RU361221"/>
    </source>
</evidence>
<feature type="domain" description="CBS" evidence="11">
    <location>
        <begin position="862"/>
        <end position="918"/>
    </location>
</feature>
<feature type="transmembrane region" description="Helical" evidence="9">
    <location>
        <begin position="395"/>
        <end position="417"/>
    </location>
</feature>
<dbReference type="Pfam" id="PF00654">
    <property type="entry name" value="Voltage_CLC"/>
    <property type="match status" value="1"/>
</dbReference>